<gene>
    <name evidence="5" type="ORF">ACFQJ9_05200</name>
</gene>
<dbReference type="PRINTS" id="PR00080">
    <property type="entry name" value="SDRFAMILY"/>
</dbReference>
<dbReference type="Pfam" id="PF13561">
    <property type="entry name" value="adh_short_C2"/>
    <property type="match status" value="1"/>
</dbReference>
<evidence type="ECO:0000313" key="5">
    <source>
        <dbReference type="EMBL" id="MFC7198822.1"/>
    </source>
</evidence>
<dbReference type="SUPFAM" id="SSF51735">
    <property type="entry name" value="NAD(P)-binding Rossmann-fold domains"/>
    <property type="match status" value="1"/>
</dbReference>
<dbReference type="Proteomes" id="UP001596447">
    <property type="component" value="Unassembled WGS sequence"/>
</dbReference>
<comment type="similarity">
    <text evidence="1">Belongs to the short-chain dehydrogenases/reductases (SDR) family.</text>
</comment>
<dbReference type="EMBL" id="JBHTAR010000011">
    <property type="protein sequence ID" value="MFC7198822.1"/>
    <property type="molecule type" value="Genomic_DNA"/>
</dbReference>
<dbReference type="GO" id="GO:0016491">
    <property type="term" value="F:oxidoreductase activity"/>
    <property type="evidence" value="ECO:0007669"/>
    <property type="project" value="UniProtKB-KW"/>
</dbReference>
<evidence type="ECO:0000256" key="2">
    <source>
        <dbReference type="ARBA" id="ARBA00023002"/>
    </source>
</evidence>
<dbReference type="InterPro" id="IPR036291">
    <property type="entry name" value="NAD(P)-bd_dom_sf"/>
</dbReference>
<evidence type="ECO:0000256" key="3">
    <source>
        <dbReference type="ARBA" id="ARBA00023027"/>
    </source>
</evidence>
<dbReference type="EC" id="1.1.1.-" evidence="5"/>
<name>A0ABD5Z0Z0_9EURY</name>
<evidence type="ECO:0000259" key="4">
    <source>
        <dbReference type="SMART" id="SM00822"/>
    </source>
</evidence>
<organism evidence="5 6">
    <name type="scientific">Halospeciosus flavus</name>
    <dbReference type="NCBI Taxonomy" id="3032283"/>
    <lineage>
        <taxon>Archaea</taxon>
        <taxon>Methanobacteriati</taxon>
        <taxon>Methanobacteriota</taxon>
        <taxon>Stenosarchaea group</taxon>
        <taxon>Halobacteria</taxon>
        <taxon>Halobacteriales</taxon>
        <taxon>Halobacteriaceae</taxon>
        <taxon>Halospeciosus</taxon>
    </lineage>
</organism>
<evidence type="ECO:0000313" key="6">
    <source>
        <dbReference type="Proteomes" id="UP001596447"/>
    </source>
</evidence>
<dbReference type="NCBIfam" id="NF005559">
    <property type="entry name" value="PRK07231.1"/>
    <property type="match status" value="1"/>
</dbReference>
<dbReference type="CDD" id="cd05233">
    <property type="entry name" value="SDR_c"/>
    <property type="match status" value="1"/>
</dbReference>
<keyword evidence="3" id="KW-0520">NAD</keyword>
<dbReference type="InterPro" id="IPR002347">
    <property type="entry name" value="SDR_fam"/>
</dbReference>
<dbReference type="PANTHER" id="PTHR24321:SF8">
    <property type="entry name" value="ESTRADIOL 17-BETA-DEHYDROGENASE 8-RELATED"/>
    <property type="match status" value="1"/>
</dbReference>
<dbReference type="RefSeq" id="WP_279528781.1">
    <property type="nucleotide sequence ID" value="NZ_CP122312.1"/>
</dbReference>
<accession>A0ABD5Z0Z0</accession>
<keyword evidence="6" id="KW-1185">Reference proteome</keyword>
<comment type="caution">
    <text evidence="5">The sequence shown here is derived from an EMBL/GenBank/DDBJ whole genome shotgun (WGS) entry which is preliminary data.</text>
</comment>
<sequence length="261" mass="27439">MTDGTTPTGRFDGRTALVTGAASGIGRATAERLADEGATVVVTDVDEQNGEAVVDEIETAGGDAVFRELDVTDADAFDAVVQAVDERHGLDVVVNNAGIAHPHATVEETDAETFERVLDVNVRGVWNGCQSALRVFKDRGEGAIVNVASLGGMIGLPRQGVYTLTKGAVLNFTRTVAAEAGPAGVRANAVCPGFVETEMGESFFEDADDPEEARERMERQYPLRRLGRPEEVAAAIAYLASDDASWVTGHGLVVDGGYSVA</sequence>
<reference evidence="5 6" key="1">
    <citation type="journal article" date="2019" name="Int. J. Syst. Evol. Microbiol.">
        <title>The Global Catalogue of Microorganisms (GCM) 10K type strain sequencing project: providing services to taxonomists for standard genome sequencing and annotation.</title>
        <authorList>
            <consortium name="The Broad Institute Genomics Platform"/>
            <consortium name="The Broad Institute Genome Sequencing Center for Infectious Disease"/>
            <person name="Wu L."/>
            <person name="Ma J."/>
        </authorList>
    </citation>
    <scope>NUCLEOTIDE SEQUENCE [LARGE SCALE GENOMIC DNA]</scope>
    <source>
        <strain evidence="5 6">XZGYJ-43</strain>
    </source>
</reference>
<dbReference type="Gene3D" id="3.40.50.720">
    <property type="entry name" value="NAD(P)-binding Rossmann-like Domain"/>
    <property type="match status" value="1"/>
</dbReference>
<dbReference type="PANTHER" id="PTHR24321">
    <property type="entry name" value="DEHYDROGENASES, SHORT CHAIN"/>
    <property type="match status" value="1"/>
</dbReference>
<dbReference type="AlphaFoldDB" id="A0ABD5Z0Z0"/>
<dbReference type="SMART" id="SM00822">
    <property type="entry name" value="PKS_KR"/>
    <property type="match status" value="1"/>
</dbReference>
<dbReference type="InterPro" id="IPR057326">
    <property type="entry name" value="KR_dom"/>
</dbReference>
<dbReference type="FunFam" id="3.40.50.720:FF:000084">
    <property type="entry name" value="Short-chain dehydrogenase reductase"/>
    <property type="match status" value="1"/>
</dbReference>
<keyword evidence="2 5" id="KW-0560">Oxidoreductase</keyword>
<evidence type="ECO:0000256" key="1">
    <source>
        <dbReference type="ARBA" id="ARBA00006484"/>
    </source>
</evidence>
<feature type="domain" description="Ketoreductase" evidence="4">
    <location>
        <begin position="14"/>
        <end position="232"/>
    </location>
</feature>
<dbReference type="PRINTS" id="PR00081">
    <property type="entry name" value="GDHRDH"/>
</dbReference>
<protein>
    <submittedName>
        <fullName evidence="5">SDR family NAD(P)-dependent oxidoreductase</fullName>
        <ecNumber evidence="5">1.1.1.-</ecNumber>
    </submittedName>
</protein>
<proteinExistence type="inferred from homology"/>